<dbReference type="Proteomes" id="UP001163823">
    <property type="component" value="Chromosome 11"/>
</dbReference>
<protein>
    <submittedName>
        <fullName evidence="2">Uncharacterized protein</fullName>
    </submittedName>
</protein>
<feature type="region of interest" description="Disordered" evidence="1">
    <location>
        <begin position="158"/>
        <end position="179"/>
    </location>
</feature>
<name>A0AAD7PCG4_QUISA</name>
<evidence type="ECO:0000313" key="2">
    <source>
        <dbReference type="EMBL" id="KAJ7950503.1"/>
    </source>
</evidence>
<feature type="compositionally biased region" description="Acidic residues" evidence="1">
    <location>
        <begin position="96"/>
        <end position="107"/>
    </location>
</feature>
<comment type="caution">
    <text evidence="2">The sequence shown here is derived from an EMBL/GenBank/DDBJ whole genome shotgun (WGS) entry which is preliminary data.</text>
</comment>
<feature type="region of interest" description="Disordered" evidence="1">
    <location>
        <begin position="202"/>
        <end position="236"/>
    </location>
</feature>
<accession>A0AAD7PCG4</accession>
<evidence type="ECO:0000313" key="3">
    <source>
        <dbReference type="Proteomes" id="UP001163823"/>
    </source>
</evidence>
<feature type="compositionally biased region" description="Low complexity" evidence="1">
    <location>
        <begin position="162"/>
        <end position="171"/>
    </location>
</feature>
<dbReference type="AlphaFoldDB" id="A0AAD7PCG4"/>
<proteinExistence type="predicted"/>
<keyword evidence="3" id="KW-1185">Reference proteome</keyword>
<reference evidence="2" key="1">
    <citation type="journal article" date="2023" name="Science">
        <title>Elucidation of the pathway for biosynthesis of saponin adjuvants from the soapbark tree.</title>
        <authorList>
            <person name="Reed J."/>
            <person name="Orme A."/>
            <person name="El-Demerdash A."/>
            <person name="Owen C."/>
            <person name="Martin L.B.B."/>
            <person name="Misra R.C."/>
            <person name="Kikuchi S."/>
            <person name="Rejzek M."/>
            <person name="Martin A.C."/>
            <person name="Harkess A."/>
            <person name="Leebens-Mack J."/>
            <person name="Louveau T."/>
            <person name="Stephenson M.J."/>
            <person name="Osbourn A."/>
        </authorList>
    </citation>
    <scope>NUCLEOTIDE SEQUENCE</scope>
    <source>
        <strain evidence="2">S10</strain>
    </source>
</reference>
<evidence type="ECO:0000256" key="1">
    <source>
        <dbReference type="SAM" id="MobiDB-lite"/>
    </source>
</evidence>
<gene>
    <name evidence="2" type="ORF">O6P43_026691</name>
</gene>
<dbReference type="KEGG" id="qsa:O6P43_026691"/>
<dbReference type="EMBL" id="JARAOO010000011">
    <property type="protein sequence ID" value="KAJ7950503.1"/>
    <property type="molecule type" value="Genomic_DNA"/>
</dbReference>
<organism evidence="2 3">
    <name type="scientific">Quillaja saponaria</name>
    <name type="common">Soap bark tree</name>
    <dbReference type="NCBI Taxonomy" id="32244"/>
    <lineage>
        <taxon>Eukaryota</taxon>
        <taxon>Viridiplantae</taxon>
        <taxon>Streptophyta</taxon>
        <taxon>Embryophyta</taxon>
        <taxon>Tracheophyta</taxon>
        <taxon>Spermatophyta</taxon>
        <taxon>Magnoliopsida</taxon>
        <taxon>eudicotyledons</taxon>
        <taxon>Gunneridae</taxon>
        <taxon>Pentapetalae</taxon>
        <taxon>rosids</taxon>
        <taxon>fabids</taxon>
        <taxon>Fabales</taxon>
        <taxon>Quillajaceae</taxon>
        <taxon>Quillaja</taxon>
    </lineage>
</organism>
<feature type="region of interest" description="Disordered" evidence="1">
    <location>
        <begin position="84"/>
        <end position="122"/>
    </location>
</feature>
<sequence>MVDWLSNPPASHTSMRGVTTHSLQSKLSAIHRLIVVNMFGEGGSPLALPFELSDDHPVDGTIVPLGKEPKHRPGKGKVLSPFLAYHPSTSSGSDNTESESFEVEDEATALSRFSPERNMDEESDNDVVIFWPQTKIVTVSSYREHLGLTLEQEVAEVRATSRSRQSSISQRNPAEGSSITRAQEEYWMIEAIRDALPLNTIPADDQERTSSPPKSTRPQKRASVGPSLKEQTGPDGFSLAKVPTHVFLGALEDAYISDIHNATFVIARGTTLPTDAALMDDLLLESAFITRLSAGLQSL</sequence>